<dbReference type="PANTHER" id="PTHR37696">
    <property type="entry name" value="ADENYLOSUCCINATE SYNTHETASE-RELATED"/>
    <property type="match status" value="1"/>
</dbReference>
<protein>
    <submittedName>
        <fullName evidence="1">Uncharacterized protein</fullName>
    </submittedName>
</protein>
<dbReference type="PANTHER" id="PTHR37696:SF1">
    <property type="entry name" value="ADENYLOSUCCINATE SYNTHETASE-RELATED"/>
    <property type="match status" value="1"/>
</dbReference>
<organism evidence="1 2">
    <name type="scientific">Sphagnum troendelagicum</name>
    <dbReference type="NCBI Taxonomy" id="128251"/>
    <lineage>
        <taxon>Eukaryota</taxon>
        <taxon>Viridiplantae</taxon>
        <taxon>Streptophyta</taxon>
        <taxon>Embryophyta</taxon>
        <taxon>Bryophyta</taxon>
        <taxon>Sphagnophytina</taxon>
        <taxon>Sphagnopsida</taxon>
        <taxon>Sphagnales</taxon>
        <taxon>Sphagnaceae</taxon>
        <taxon>Sphagnum</taxon>
    </lineage>
</organism>
<evidence type="ECO:0000313" key="1">
    <source>
        <dbReference type="EMBL" id="CAK9226136.1"/>
    </source>
</evidence>
<gene>
    <name evidence="1" type="ORF">CSSPTR1EN2_LOCUS18088</name>
</gene>
<reference evidence="1" key="1">
    <citation type="submission" date="2024-02" db="EMBL/GenBank/DDBJ databases">
        <authorList>
            <consortium name="ELIXIR-Norway"/>
            <consortium name="Elixir Norway"/>
        </authorList>
    </citation>
    <scope>NUCLEOTIDE SEQUENCE</scope>
</reference>
<proteinExistence type="predicted"/>
<dbReference type="Proteomes" id="UP001497512">
    <property type="component" value="Chromosome 5"/>
</dbReference>
<dbReference type="EMBL" id="OZ019897">
    <property type="protein sequence ID" value="CAK9226136.1"/>
    <property type="molecule type" value="Genomic_DNA"/>
</dbReference>
<name>A0ABP0UPH5_9BRYO</name>
<keyword evidence="2" id="KW-1185">Reference proteome</keyword>
<sequence>MDASRDRLVRNITIAATALCAALLLTTDYGPQPHALTPVQKSIKAAKDWFWTPSKKEQEELERRLLIKQTGISDQK</sequence>
<evidence type="ECO:0000313" key="2">
    <source>
        <dbReference type="Proteomes" id="UP001497512"/>
    </source>
</evidence>
<accession>A0ABP0UPH5</accession>